<dbReference type="PANTHER" id="PTHR37481">
    <property type="entry name" value="LIPOPOLYSACCHARIDE EXPORT SYSTEM PROTEIN LPTC"/>
    <property type="match status" value="1"/>
</dbReference>
<evidence type="ECO:0000313" key="7">
    <source>
        <dbReference type="Proteomes" id="UP000623419"/>
    </source>
</evidence>
<comment type="caution">
    <text evidence="6">The sequence shown here is derived from an EMBL/GenBank/DDBJ whole genome shotgun (WGS) entry which is preliminary data.</text>
</comment>
<reference evidence="7" key="1">
    <citation type="journal article" date="2019" name="Int. J. Syst. Evol. Microbiol.">
        <title>The Global Catalogue of Microorganisms (GCM) 10K type strain sequencing project: providing services to taxonomists for standard genome sequencing and annotation.</title>
        <authorList>
            <consortium name="The Broad Institute Genomics Platform"/>
            <consortium name="The Broad Institute Genome Sequencing Center for Infectious Disease"/>
            <person name="Wu L."/>
            <person name="Ma J."/>
        </authorList>
    </citation>
    <scope>NUCLEOTIDE SEQUENCE [LARGE SCALE GENOMIC DNA]</scope>
    <source>
        <strain evidence="7">CGMCC 1.15905</strain>
    </source>
</reference>
<keyword evidence="3" id="KW-0812">Transmembrane</keyword>
<evidence type="ECO:0000256" key="4">
    <source>
        <dbReference type="ARBA" id="ARBA00022989"/>
    </source>
</evidence>
<sequence>MSRQALNVLLFVFAIGLGGYAAWQWQRNRVPPPEPTQRSDYVLREFELTALDDNGGESFTLRSPYLERDRDGKSLTIRRPRFTFPSDSGRWQVRSDTAWVSPKANEVQLLGGVNMVGPTEPSGLRTRFGTDTLSIFPNDQRASTDDRVNITQGDSAVAGIGLRVDLAAKRFQLLNDVKGHYAPRQ</sequence>
<keyword evidence="1" id="KW-1003">Cell membrane</keyword>
<dbReference type="InterPro" id="IPR026265">
    <property type="entry name" value="LptC"/>
</dbReference>
<accession>A0ABQ1HQ16</accession>
<proteinExistence type="predicted"/>
<keyword evidence="7" id="KW-1185">Reference proteome</keyword>
<dbReference type="Pfam" id="PF06835">
    <property type="entry name" value="LptC"/>
    <property type="match status" value="1"/>
</dbReference>
<name>A0ABQ1HQ16_9GAMM</name>
<dbReference type="RefSeq" id="WP_188664881.1">
    <property type="nucleotide sequence ID" value="NZ_BMKC01000003.1"/>
</dbReference>
<dbReference type="Gene3D" id="2.60.450.10">
    <property type="entry name" value="Lipopolysaccharide (LPS) transport protein A like domain"/>
    <property type="match status" value="1"/>
</dbReference>
<evidence type="ECO:0000256" key="3">
    <source>
        <dbReference type="ARBA" id="ARBA00022692"/>
    </source>
</evidence>
<gene>
    <name evidence="6" type="primary">lptC</name>
    <name evidence="6" type="ORF">GCM10011521_25090</name>
</gene>
<organism evidence="6 7">
    <name type="scientific">Arenimonas soli</name>
    <dbReference type="NCBI Taxonomy" id="2269504"/>
    <lineage>
        <taxon>Bacteria</taxon>
        <taxon>Pseudomonadati</taxon>
        <taxon>Pseudomonadota</taxon>
        <taxon>Gammaproteobacteria</taxon>
        <taxon>Lysobacterales</taxon>
        <taxon>Lysobacteraceae</taxon>
        <taxon>Arenimonas</taxon>
    </lineage>
</organism>
<evidence type="ECO:0000313" key="6">
    <source>
        <dbReference type="EMBL" id="GGA85615.1"/>
    </source>
</evidence>
<dbReference type="InterPro" id="IPR010664">
    <property type="entry name" value="LipoPS_assembly_LptC-rel"/>
</dbReference>
<protein>
    <submittedName>
        <fullName evidence="6">Lipopolysaccharide export system protein LptC</fullName>
    </submittedName>
</protein>
<dbReference type="NCBIfam" id="TIGR04409">
    <property type="entry name" value="LptC_YrbK"/>
    <property type="match status" value="1"/>
</dbReference>
<dbReference type="PANTHER" id="PTHR37481:SF1">
    <property type="entry name" value="LIPOPOLYSACCHARIDE EXPORT SYSTEM PROTEIN LPTC"/>
    <property type="match status" value="1"/>
</dbReference>
<dbReference type="EMBL" id="BMKC01000003">
    <property type="protein sequence ID" value="GGA85615.1"/>
    <property type="molecule type" value="Genomic_DNA"/>
</dbReference>
<keyword evidence="4" id="KW-1133">Transmembrane helix</keyword>
<dbReference type="InterPro" id="IPR052363">
    <property type="entry name" value="LPS_export_LptC"/>
</dbReference>
<evidence type="ECO:0000256" key="1">
    <source>
        <dbReference type="ARBA" id="ARBA00022475"/>
    </source>
</evidence>
<dbReference type="Proteomes" id="UP000623419">
    <property type="component" value="Unassembled WGS sequence"/>
</dbReference>
<keyword evidence="5" id="KW-0472">Membrane</keyword>
<evidence type="ECO:0000256" key="2">
    <source>
        <dbReference type="ARBA" id="ARBA00022519"/>
    </source>
</evidence>
<keyword evidence="2" id="KW-0997">Cell inner membrane</keyword>
<evidence type="ECO:0000256" key="5">
    <source>
        <dbReference type="ARBA" id="ARBA00023136"/>
    </source>
</evidence>